<evidence type="ECO:0000313" key="2">
    <source>
        <dbReference type="WBParaSite" id="PSAMB.scaffold461size50299.g6261.t1"/>
    </source>
</evidence>
<reference evidence="2" key="1">
    <citation type="submission" date="2022-11" db="UniProtKB">
        <authorList>
            <consortium name="WormBaseParasite"/>
        </authorList>
    </citation>
    <scope>IDENTIFICATION</scope>
</reference>
<evidence type="ECO:0000313" key="1">
    <source>
        <dbReference type="Proteomes" id="UP000887566"/>
    </source>
</evidence>
<keyword evidence="1" id="KW-1185">Reference proteome</keyword>
<accession>A0A914WMR6</accession>
<sequence length="104" mass="12105">MIRTVCRRVGMSDNVFDRVNWEKTLHDALDGIQPAIIPIFPWHFADFLEKDPPLIDMSIDFDEWVGTFFANSPRSPTTIPVTNGRVYHKRSVPQFSSPRPEYRL</sequence>
<name>A0A914WMR6_9BILA</name>
<dbReference type="AlphaFoldDB" id="A0A914WMR6"/>
<dbReference type="Proteomes" id="UP000887566">
    <property type="component" value="Unplaced"/>
</dbReference>
<protein>
    <submittedName>
        <fullName evidence="2">Uncharacterized protein</fullName>
    </submittedName>
</protein>
<proteinExistence type="predicted"/>
<dbReference type="WBParaSite" id="PSAMB.scaffold461size50299.g6261.t1">
    <property type="protein sequence ID" value="PSAMB.scaffold461size50299.g6261.t1"/>
    <property type="gene ID" value="PSAMB.scaffold461size50299.g6261"/>
</dbReference>
<organism evidence="1 2">
    <name type="scientific">Plectus sambesii</name>
    <dbReference type="NCBI Taxonomy" id="2011161"/>
    <lineage>
        <taxon>Eukaryota</taxon>
        <taxon>Metazoa</taxon>
        <taxon>Ecdysozoa</taxon>
        <taxon>Nematoda</taxon>
        <taxon>Chromadorea</taxon>
        <taxon>Plectida</taxon>
        <taxon>Plectina</taxon>
        <taxon>Plectoidea</taxon>
        <taxon>Plectidae</taxon>
        <taxon>Plectus</taxon>
    </lineage>
</organism>